<dbReference type="Pfam" id="PF00392">
    <property type="entry name" value="GntR"/>
    <property type="match status" value="1"/>
</dbReference>
<dbReference type="PANTHER" id="PTHR44846">
    <property type="entry name" value="MANNOSYL-D-GLYCERATE TRANSPORT/METABOLISM SYSTEM REPRESSOR MNGR-RELATED"/>
    <property type="match status" value="1"/>
</dbReference>
<evidence type="ECO:0000313" key="5">
    <source>
        <dbReference type="EMBL" id="PAU68362.1"/>
    </source>
</evidence>
<dbReference type="Proteomes" id="UP000218399">
    <property type="component" value="Unassembled WGS sequence"/>
</dbReference>
<name>A0A2A2EHB0_9BIFI</name>
<dbReference type="InterPro" id="IPR028978">
    <property type="entry name" value="Chorismate_lyase_/UTRA_dom_sf"/>
</dbReference>
<evidence type="ECO:0000256" key="2">
    <source>
        <dbReference type="ARBA" id="ARBA00023125"/>
    </source>
</evidence>
<dbReference type="Gene3D" id="1.10.10.10">
    <property type="entry name" value="Winged helix-like DNA-binding domain superfamily/Winged helix DNA-binding domain"/>
    <property type="match status" value="1"/>
</dbReference>
<keyword evidence="1" id="KW-0805">Transcription regulation</keyword>
<dbReference type="GO" id="GO:0003700">
    <property type="term" value="F:DNA-binding transcription factor activity"/>
    <property type="evidence" value="ECO:0007669"/>
    <property type="project" value="InterPro"/>
</dbReference>
<dbReference type="AlphaFoldDB" id="A0A2A2EHB0"/>
<dbReference type="SUPFAM" id="SSF64288">
    <property type="entry name" value="Chorismate lyase-like"/>
    <property type="match status" value="1"/>
</dbReference>
<evidence type="ECO:0000259" key="4">
    <source>
        <dbReference type="PROSITE" id="PS50949"/>
    </source>
</evidence>
<reference evidence="5 6" key="1">
    <citation type="journal article" date="2017" name="ISME J.">
        <title>Unveiling bifidobacterial biogeography across the mammalian branch of the tree of life.</title>
        <authorList>
            <person name="Milani C."/>
            <person name="Mangifesta M."/>
            <person name="Mancabelli L."/>
            <person name="Lugli G.A."/>
            <person name="James K."/>
            <person name="Duranti S."/>
            <person name="Turroni F."/>
            <person name="Ferrario C."/>
            <person name="Ossiprandi M.C."/>
            <person name="van Sinderen D."/>
            <person name="Ventura M."/>
        </authorList>
    </citation>
    <scope>NUCLEOTIDE SEQUENCE [LARGE SCALE GENOMIC DNA]</scope>
    <source>
        <strain evidence="6">Ham19E</strain>
    </source>
</reference>
<comment type="caution">
    <text evidence="5">The sequence shown here is derived from an EMBL/GenBank/DDBJ whole genome shotgun (WGS) entry which is preliminary data.</text>
</comment>
<keyword evidence="6" id="KW-1185">Reference proteome</keyword>
<dbReference type="PROSITE" id="PS50949">
    <property type="entry name" value="HTH_GNTR"/>
    <property type="match status" value="1"/>
</dbReference>
<dbReference type="InterPro" id="IPR000524">
    <property type="entry name" value="Tscrpt_reg_HTH_GntR"/>
</dbReference>
<organism evidence="5 6">
    <name type="scientific">Bifidobacterium criceti</name>
    <dbReference type="NCBI Taxonomy" id="1960969"/>
    <lineage>
        <taxon>Bacteria</taxon>
        <taxon>Bacillati</taxon>
        <taxon>Actinomycetota</taxon>
        <taxon>Actinomycetes</taxon>
        <taxon>Bifidobacteriales</taxon>
        <taxon>Bifidobacteriaceae</taxon>
        <taxon>Bifidobacterium</taxon>
    </lineage>
</organism>
<dbReference type="InterPro" id="IPR036388">
    <property type="entry name" value="WH-like_DNA-bd_sf"/>
</dbReference>
<dbReference type="PANTHER" id="PTHR44846:SF1">
    <property type="entry name" value="MANNOSYL-D-GLYCERATE TRANSPORT_METABOLISM SYSTEM REPRESSOR MNGR-RELATED"/>
    <property type="match status" value="1"/>
</dbReference>
<dbReference type="EMBL" id="MVOH01000006">
    <property type="protein sequence ID" value="PAU68362.1"/>
    <property type="molecule type" value="Genomic_DNA"/>
</dbReference>
<evidence type="ECO:0000313" key="6">
    <source>
        <dbReference type="Proteomes" id="UP000218399"/>
    </source>
</evidence>
<dbReference type="InterPro" id="IPR036390">
    <property type="entry name" value="WH_DNA-bd_sf"/>
</dbReference>
<keyword evidence="2" id="KW-0238">DNA-binding</keyword>
<dbReference type="SUPFAM" id="SSF46785">
    <property type="entry name" value="Winged helix' DNA-binding domain"/>
    <property type="match status" value="1"/>
</dbReference>
<dbReference type="InterPro" id="IPR050679">
    <property type="entry name" value="Bact_HTH_transcr_reg"/>
</dbReference>
<dbReference type="GO" id="GO:0045892">
    <property type="term" value="P:negative regulation of DNA-templated transcription"/>
    <property type="evidence" value="ECO:0007669"/>
    <property type="project" value="TreeGrafter"/>
</dbReference>
<dbReference type="RefSeq" id="WP_162287922.1">
    <property type="nucleotide sequence ID" value="NZ_MVOH01000006.1"/>
</dbReference>
<dbReference type="SMART" id="SM00345">
    <property type="entry name" value="HTH_GNTR"/>
    <property type="match status" value="1"/>
</dbReference>
<sequence length="257" mass="28628">MPPSTRLSREEVVHRIRLLVTRRQLLPGERIGTERALAQAFGVSRFELRAALEQLESTHEIVRRIGRNGGVIVSDGRFECNLNTLESLAHMAKRQGCELTCALMRAAVTSANEADMRILQLPTGRTTVYAVRRLRLLDGEPLSVETSRLPAYMFPGFLDCDLEAAFYTQFERRYSVRAQSVDEALDCASAPHEVCEALGIGDHARVVRVRRITYDGAGHPCERSMDLYNPTRIRFTSRASGAARAMAHVRSAESAAV</sequence>
<dbReference type="GO" id="GO:0003677">
    <property type="term" value="F:DNA binding"/>
    <property type="evidence" value="ECO:0007669"/>
    <property type="project" value="UniProtKB-KW"/>
</dbReference>
<accession>A0A2A2EHB0</accession>
<evidence type="ECO:0000256" key="1">
    <source>
        <dbReference type="ARBA" id="ARBA00023015"/>
    </source>
</evidence>
<feature type="domain" description="HTH gntR-type" evidence="4">
    <location>
        <begin position="6"/>
        <end position="76"/>
    </location>
</feature>
<evidence type="ECO:0000256" key="3">
    <source>
        <dbReference type="ARBA" id="ARBA00023163"/>
    </source>
</evidence>
<keyword evidence="3" id="KW-0804">Transcription</keyword>
<dbReference type="Gene3D" id="3.40.1410.10">
    <property type="entry name" value="Chorismate lyase-like"/>
    <property type="match status" value="1"/>
</dbReference>
<dbReference type="Pfam" id="PF07702">
    <property type="entry name" value="UTRA"/>
    <property type="match status" value="1"/>
</dbReference>
<gene>
    <name evidence="5" type="ORF">B1526_0547</name>
</gene>
<dbReference type="InterPro" id="IPR011663">
    <property type="entry name" value="UTRA"/>
</dbReference>
<dbReference type="SMART" id="SM00866">
    <property type="entry name" value="UTRA"/>
    <property type="match status" value="1"/>
</dbReference>
<protein>
    <submittedName>
        <fullName evidence="5">GntR family transcriptional regulator</fullName>
    </submittedName>
</protein>
<proteinExistence type="predicted"/>